<dbReference type="SMART" id="SM00235">
    <property type="entry name" value="ZnMc"/>
    <property type="match status" value="1"/>
</dbReference>
<keyword evidence="5 7" id="KW-0482">Metalloprotease</keyword>
<keyword evidence="4 7" id="KW-0862">Zinc</keyword>
<sequence length="280" mass="30991">MPSLKMLPKTLDGPTMISPKLDILVAKDKLFGVQVSMTIATVTRQVIRQAFNYYSNHSCLKFVESSTAIPRIQFRNATTGCFSYVGYLGNDWYGAPSSQTKCSVCSGYGLHPVNLGEDFCDDEFGSIGHEIFHAFGVHHQMSRYDRDNYISLTTALAADDQYQKLSTDNSYNYGTQYDYGSNMHYGKTGQTAKNPIYQRTMGARFGPSFIDIILLNTHYKCMCQTSSVTCVNGGYPNPNGCNSCLCPGGFSGTTCSIRDPGTENCGYCFGLMSKSKNKHW</sequence>
<feature type="binding site" evidence="7">
    <location>
        <position position="139"/>
    </location>
    <ligand>
        <name>Zn(2+)</name>
        <dbReference type="ChEBI" id="CHEBI:29105"/>
        <note>catalytic</note>
    </ligand>
</feature>
<evidence type="ECO:0000259" key="9">
    <source>
        <dbReference type="PROSITE" id="PS51864"/>
    </source>
</evidence>
<proteinExistence type="predicted"/>
<feature type="binding site" evidence="7">
    <location>
        <position position="129"/>
    </location>
    <ligand>
        <name>Zn(2+)</name>
        <dbReference type="ChEBI" id="CHEBI:29105"/>
        <note>catalytic</note>
    </ligand>
</feature>
<keyword evidence="1 7" id="KW-0645">Protease</keyword>
<dbReference type="PRINTS" id="PR00480">
    <property type="entry name" value="ASTACIN"/>
</dbReference>
<evidence type="ECO:0000256" key="8">
    <source>
        <dbReference type="RuleBase" id="RU361183"/>
    </source>
</evidence>
<feature type="active site" evidence="7">
    <location>
        <position position="130"/>
    </location>
</feature>
<dbReference type="GO" id="GO:0004222">
    <property type="term" value="F:metalloendopeptidase activity"/>
    <property type="evidence" value="ECO:0007669"/>
    <property type="project" value="UniProtKB-UniRule"/>
</dbReference>
<accession>A0A914DR67</accession>
<comment type="cofactor">
    <cofactor evidence="7 8">
        <name>Zn(2+)</name>
        <dbReference type="ChEBI" id="CHEBI:29105"/>
    </cofactor>
    <text evidence="7 8">Binds 1 zinc ion per subunit.</text>
</comment>
<keyword evidence="2 7" id="KW-0479">Metal-binding</keyword>
<keyword evidence="10" id="KW-1185">Reference proteome</keyword>
<keyword evidence="3 7" id="KW-0378">Hydrolase</keyword>
<evidence type="ECO:0000313" key="11">
    <source>
        <dbReference type="WBParaSite" id="ACRNAN_scaffold3311.g26962.t1"/>
    </source>
</evidence>
<dbReference type="WBParaSite" id="ACRNAN_scaffold3311.g26962.t1">
    <property type="protein sequence ID" value="ACRNAN_scaffold3311.g26962.t1"/>
    <property type="gene ID" value="ACRNAN_scaffold3311.g26962"/>
</dbReference>
<evidence type="ECO:0000313" key="10">
    <source>
        <dbReference type="Proteomes" id="UP000887540"/>
    </source>
</evidence>
<evidence type="ECO:0000256" key="6">
    <source>
        <dbReference type="ARBA" id="ARBA00023157"/>
    </source>
</evidence>
<dbReference type="PROSITE" id="PS51864">
    <property type="entry name" value="ASTACIN"/>
    <property type="match status" value="1"/>
</dbReference>
<dbReference type="InterPro" id="IPR024079">
    <property type="entry name" value="MetalloPept_cat_dom_sf"/>
</dbReference>
<reference evidence="11" key="1">
    <citation type="submission" date="2022-11" db="UniProtKB">
        <authorList>
            <consortium name="WormBaseParasite"/>
        </authorList>
    </citation>
    <scope>IDENTIFICATION</scope>
</reference>
<name>A0A914DR67_9BILA</name>
<organism evidence="10 11">
    <name type="scientific">Acrobeloides nanus</name>
    <dbReference type="NCBI Taxonomy" id="290746"/>
    <lineage>
        <taxon>Eukaryota</taxon>
        <taxon>Metazoa</taxon>
        <taxon>Ecdysozoa</taxon>
        <taxon>Nematoda</taxon>
        <taxon>Chromadorea</taxon>
        <taxon>Rhabditida</taxon>
        <taxon>Tylenchina</taxon>
        <taxon>Cephalobomorpha</taxon>
        <taxon>Cephaloboidea</taxon>
        <taxon>Cephalobidae</taxon>
        <taxon>Acrobeloides</taxon>
    </lineage>
</organism>
<feature type="binding site" evidence="7">
    <location>
        <position position="133"/>
    </location>
    <ligand>
        <name>Zn(2+)</name>
        <dbReference type="ChEBI" id="CHEBI:29105"/>
        <note>catalytic</note>
    </ligand>
</feature>
<dbReference type="PANTHER" id="PTHR10127">
    <property type="entry name" value="DISCOIDIN, CUB, EGF, LAMININ , AND ZINC METALLOPROTEASE DOMAIN CONTAINING"/>
    <property type="match status" value="1"/>
</dbReference>
<evidence type="ECO:0000256" key="5">
    <source>
        <dbReference type="ARBA" id="ARBA00023049"/>
    </source>
</evidence>
<evidence type="ECO:0000256" key="7">
    <source>
        <dbReference type="PROSITE-ProRule" id="PRU01211"/>
    </source>
</evidence>
<dbReference type="InterPro" id="IPR001506">
    <property type="entry name" value="Peptidase_M12A"/>
</dbReference>
<dbReference type="PANTHER" id="PTHR10127:SF780">
    <property type="entry name" value="METALLOENDOPEPTIDASE"/>
    <property type="match status" value="1"/>
</dbReference>
<evidence type="ECO:0000256" key="2">
    <source>
        <dbReference type="ARBA" id="ARBA00022723"/>
    </source>
</evidence>
<dbReference type="AlphaFoldDB" id="A0A914DR67"/>
<dbReference type="EC" id="3.4.24.-" evidence="8"/>
<dbReference type="GO" id="GO:0006508">
    <property type="term" value="P:proteolysis"/>
    <property type="evidence" value="ECO:0007669"/>
    <property type="project" value="UniProtKB-KW"/>
</dbReference>
<evidence type="ECO:0000256" key="4">
    <source>
        <dbReference type="ARBA" id="ARBA00022833"/>
    </source>
</evidence>
<keyword evidence="6" id="KW-1015">Disulfide bond</keyword>
<dbReference type="Gene3D" id="3.40.390.10">
    <property type="entry name" value="Collagenase (Catalytic Domain)"/>
    <property type="match status" value="1"/>
</dbReference>
<dbReference type="InterPro" id="IPR006026">
    <property type="entry name" value="Peptidase_Metallo"/>
</dbReference>
<feature type="domain" description="Peptidase M12A" evidence="9">
    <location>
        <begin position="9"/>
        <end position="224"/>
    </location>
</feature>
<evidence type="ECO:0000256" key="3">
    <source>
        <dbReference type="ARBA" id="ARBA00022801"/>
    </source>
</evidence>
<dbReference type="SUPFAM" id="SSF55486">
    <property type="entry name" value="Metalloproteases ('zincins'), catalytic domain"/>
    <property type="match status" value="1"/>
</dbReference>
<dbReference type="GO" id="GO:0008270">
    <property type="term" value="F:zinc ion binding"/>
    <property type="evidence" value="ECO:0007669"/>
    <property type="project" value="UniProtKB-UniRule"/>
</dbReference>
<protein>
    <recommendedName>
        <fullName evidence="8">Metalloendopeptidase</fullName>
        <ecNumber evidence="8">3.4.24.-</ecNumber>
    </recommendedName>
</protein>
<dbReference type="Proteomes" id="UP000887540">
    <property type="component" value="Unplaced"/>
</dbReference>
<dbReference type="Pfam" id="PF01400">
    <property type="entry name" value="Astacin"/>
    <property type="match status" value="2"/>
</dbReference>
<comment type="caution">
    <text evidence="7">Lacks conserved residue(s) required for the propagation of feature annotation.</text>
</comment>
<evidence type="ECO:0000256" key="1">
    <source>
        <dbReference type="ARBA" id="ARBA00022670"/>
    </source>
</evidence>